<feature type="region of interest" description="Disordered" evidence="1">
    <location>
        <begin position="57"/>
        <end position="250"/>
    </location>
</feature>
<dbReference type="AlphaFoldDB" id="A0A3S4SN57"/>
<dbReference type="Pfam" id="PF25591">
    <property type="entry name" value="LRV_2"/>
    <property type="match status" value="1"/>
</dbReference>
<protein>
    <recommendedName>
        <fullName evidence="2">Leucine rich repeat variant domain-containing protein</fullName>
    </recommendedName>
</protein>
<evidence type="ECO:0000313" key="3">
    <source>
        <dbReference type="EMBL" id="VEG73874.1"/>
    </source>
</evidence>
<organism evidence="3 4">
    <name type="scientific">Actinomyces slackii</name>
    <dbReference type="NCBI Taxonomy" id="52774"/>
    <lineage>
        <taxon>Bacteria</taxon>
        <taxon>Bacillati</taxon>
        <taxon>Actinomycetota</taxon>
        <taxon>Actinomycetes</taxon>
        <taxon>Actinomycetales</taxon>
        <taxon>Actinomycetaceae</taxon>
        <taxon>Actinomyces</taxon>
    </lineage>
</organism>
<accession>A0A3S4SN57</accession>
<evidence type="ECO:0000259" key="2">
    <source>
        <dbReference type="Pfam" id="PF25591"/>
    </source>
</evidence>
<gene>
    <name evidence="3" type="ORF">NCTC11923_00488</name>
</gene>
<reference evidence="3 4" key="1">
    <citation type="submission" date="2018-12" db="EMBL/GenBank/DDBJ databases">
        <authorList>
            <consortium name="Pathogen Informatics"/>
        </authorList>
    </citation>
    <scope>NUCLEOTIDE SEQUENCE [LARGE SCALE GENOMIC DNA]</scope>
    <source>
        <strain evidence="3 4">NCTC11923</strain>
    </source>
</reference>
<feature type="compositionally biased region" description="Basic and acidic residues" evidence="1">
    <location>
        <begin position="57"/>
        <end position="72"/>
    </location>
</feature>
<feature type="compositionally biased region" description="Basic and acidic residues" evidence="1">
    <location>
        <begin position="1"/>
        <end position="10"/>
    </location>
</feature>
<dbReference type="Proteomes" id="UP000276899">
    <property type="component" value="Chromosome"/>
</dbReference>
<dbReference type="STRING" id="1278298.GCA_000428685_00011"/>
<evidence type="ECO:0000313" key="4">
    <source>
        <dbReference type="Proteomes" id="UP000276899"/>
    </source>
</evidence>
<feature type="compositionally biased region" description="Low complexity" evidence="1">
    <location>
        <begin position="204"/>
        <end position="214"/>
    </location>
</feature>
<sequence>MTALADRDRAALATAQDPGTPTGSLMVLAGNHPELRRVIVDNPACSPELREWIIRLEAADDERPGGERRADEDSLAPFGWEPSDIGADPDPFGTVIGDPLMGSPLFDETESRADPPEQEADSGKTGRPGGAGPAASRSASAARPAPRPSGPPSVSQQPPTRPGAPSQVPAPVPGGPAQAGAPDRSAPGYGVQTYGAQTYGQTYGAPGAQAGLPGVAPPPAVPRPHPAAGGPEQKDDGRPAKGAQKSQSGSGCTNVLAWVMLVLIFLAIRSCS</sequence>
<feature type="region of interest" description="Disordered" evidence="1">
    <location>
        <begin position="1"/>
        <end position="24"/>
    </location>
</feature>
<dbReference type="RefSeq" id="WP_026426217.1">
    <property type="nucleotide sequence ID" value="NZ_LR134363.1"/>
</dbReference>
<name>A0A3S4SN57_9ACTO</name>
<feature type="compositionally biased region" description="Low complexity" evidence="1">
    <location>
        <begin position="152"/>
        <end position="167"/>
    </location>
</feature>
<proteinExistence type="predicted"/>
<feature type="compositionally biased region" description="Pro residues" evidence="1">
    <location>
        <begin position="215"/>
        <end position="225"/>
    </location>
</feature>
<feature type="domain" description="Leucine rich repeat variant" evidence="2">
    <location>
        <begin position="11"/>
        <end position="57"/>
    </location>
</feature>
<dbReference type="KEGG" id="asla:NCTC11923_00488"/>
<feature type="compositionally biased region" description="Low complexity" evidence="1">
    <location>
        <begin position="133"/>
        <end position="144"/>
    </location>
</feature>
<dbReference type="EMBL" id="LR134363">
    <property type="protein sequence ID" value="VEG73874.1"/>
    <property type="molecule type" value="Genomic_DNA"/>
</dbReference>
<evidence type="ECO:0000256" key="1">
    <source>
        <dbReference type="SAM" id="MobiDB-lite"/>
    </source>
</evidence>
<keyword evidence="4" id="KW-1185">Reference proteome</keyword>
<dbReference type="InterPro" id="IPR057893">
    <property type="entry name" value="LRV_2"/>
</dbReference>